<dbReference type="SUPFAM" id="SSF48431">
    <property type="entry name" value="Lipovitellin-phosvitin complex, superhelical domain"/>
    <property type="match status" value="1"/>
</dbReference>
<keyword evidence="2" id="KW-1185">Reference proteome</keyword>
<dbReference type="OrthoDB" id="1454357at2"/>
<reference evidence="1 2" key="1">
    <citation type="journal article" date="2016" name="Int. J. Syst. Evol. Microbiol.">
        <title>Acidipila dinghuensis sp. nov., an acidobacterium isolated from forest soil.</title>
        <authorList>
            <person name="Jiang Y.W."/>
            <person name="Wang J."/>
            <person name="Chen M.H."/>
            <person name="Lv Y.Y."/>
            <person name="Qiu L.H."/>
        </authorList>
    </citation>
    <scope>NUCLEOTIDE SEQUENCE [LARGE SCALE GENOMIC DNA]</scope>
    <source>
        <strain evidence="1 2">DHOF10</strain>
    </source>
</reference>
<dbReference type="RefSeq" id="WP_129209501.1">
    <property type="nucleotide sequence ID" value="NZ_BMGU01000002.1"/>
</dbReference>
<dbReference type="CDD" id="cd20694">
    <property type="entry name" value="CdiI_Ct-like"/>
    <property type="match status" value="1"/>
</dbReference>
<evidence type="ECO:0000313" key="1">
    <source>
        <dbReference type="EMBL" id="RXS93731.1"/>
    </source>
</evidence>
<name>A0A4Q1S9W7_9BACT</name>
<protein>
    <recommendedName>
        <fullName evidence="3">HEAT repeat domain-containing protein</fullName>
    </recommendedName>
</protein>
<dbReference type="EMBL" id="SDMK01000004">
    <property type="protein sequence ID" value="RXS93731.1"/>
    <property type="molecule type" value="Genomic_DNA"/>
</dbReference>
<evidence type="ECO:0000313" key="2">
    <source>
        <dbReference type="Proteomes" id="UP000290253"/>
    </source>
</evidence>
<accession>A0A4Q1S9W7</accession>
<dbReference type="InterPro" id="IPR011030">
    <property type="entry name" value="Lipovitellin_superhlx_dom"/>
</dbReference>
<dbReference type="Proteomes" id="UP000290253">
    <property type="component" value="Unassembled WGS sequence"/>
</dbReference>
<gene>
    <name evidence="1" type="ORF">ESZ00_16925</name>
</gene>
<sequence length="112" mass="13136">MRYQAVVERSRAEVESLLQSSDEQQISNALLSAAYYDPDWKWVQEKCLAFSYHRASAVRWNAATCFGHLARIHRQLDLEIVLQRLEELRADPLVKSSVEDALDDIRFYMKFQ</sequence>
<proteinExistence type="predicted"/>
<evidence type="ECO:0008006" key="3">
    <source>
        <dbReference type="Google" id="ProtNLM"/>
    </source>
</evidence>
<dbReference type="InterPro" id="IPR049796">
    <property type="entry name" value="CdiI_Ct-like"/>
</dbReference>
<comment type="caution">
    <text evidence="1">The sequence shown here is derived from an EMBL/GenBank/DDBJ whole genome shotgun (WGS) entry which is preliminary data.</text>
</comment>
<organism evidence="1 2">
    <name type="scientific">Silvibacterium dinghuense</name>
    <dbReference type="NCBI Taxonomy" id="1560006"/>
    <lineage>
        <taxon>Bacteria</taxon>
        <taxon>Pseudomonadati</taxon>
        <taxon>Acidobacteriota</taxon>
        <taxon>Terriglobia</taxon>
        <taxon>Terriglobales</taxon>
        <taxon>Acidobacteriaceae</taxon>
        <taxon>Silvibacterium</taxon>
    </lineage>
</organism>
<dbReference type="AlphaFoldDB" id="A0A4Q1S9W7"/>